<dbReference type="InterPro" id="IPR036365">
    <property type="entry name" value="PGBD-like_sf"/>
</dbReference>
<organism evidence="3 4">
    <name type="scientific">Gemmobacter lanyuensis</name>
    <dbReference type="NCBI Taxonomy" id="1054497"/>
    <lineage>
        <taxon>Bacteria</taxon>
        <taxon>Pseudomonadati</taxon>
        <taxon>Pseudomonadota</taxon>
        <taxon>Alphaproteobacteria</taxon>
        <taxon>Rhodobacterales</taxon>
        <taxon>Paracoccaceae</taxon>
        <taxon>Gemmobacter</taxon>
    </lineage>
</organism>
<reference evidence="3" key="2">
    <citation type="submission" date="2020-09" db="EMBL/GenBank/DDBJ databases">
        <authorList>
            <person name="Sun Q."/>
            <person name="Kim S."/>
        </authorList>
    </citation>
    <scope>NUCLEOTIDE SEQUENCE</scope>
    <source>
        <strain evidence="3">KCTC 23714</strain>
    </source>
</reference>
<dbReference type="RefSeq" id="WP_189634340.1">
    <property type="nucleotide sequence ID" value="NZ_BMYQ01000008.1"/>
</dbReference>
<feature type="domain" description="Peptidoglycan binding-like" evidence="2">
    <location>
        <begin position="115"/>
        <end position="156"/>
    </location>
</feature>
<dbReference type="AlphaFoldDB" id="A0A918IX76"/>
<dbReference type="EMBL" id="BMYQ01000008">
    <property type="protein sequence ID" value="GGW36547.1"/>
    <property type="molecule type" value="Genomic_DNA"/>
</dbReference>
<dbReference type="Gene3D" id="1.10.101.10">
    <property type="entry name" value="PGBD-like superfamily/PGBD"/>
    <property type="match status" value="1"/>
</dbReference>
<evidence type="ECO:0000259" key="2">
    <source>
        <dbReference type="Pfam" id="PF01471"/>
    </source>
</evidence>
<dbReference type="Proteomes" id="UP000628984">
    <property type="component" value="Unassembled WGS sequence"/>
</dbReference>
<proteinExistence type="predicted"/>
<comment type="caution">
    <text evidence="3">The sequence shown here is derived from an EMBL/GenBank/DDBJ whole genome shotgun (WGS) entry which is preliminary data.</text>
</comment>
<dbReference type="SUPFAM" id="SSF47090">
    <property type="entry name" value="PGBD-like"/>
    <property type="match status" value="1"/>
</dbReference>
<dbReference type="InterPro" id="IPR036366">
    <property type="entry name" value="PGBDSf"/>
</dbReference>
<dbReference type="InterPro" id="IPR002477">
    <property type="entry name" value="Peptidoglycan-bd-like"/>
</dbReference>
<keyword evidence="1" id="KW-0732">Signal</keyword>
<dbReference type="Pfam" id="PF01471">
    <property type="entry name" value="PG_binding_1"/>
    <property type="match status" value="1"/>
</dbReference>
<keyword evidence="4" id="KW-1185">Reference proteome</keyword>
<feature type="chain" id="PRO_5037640932" description="Peptidoglycan binding-like domain-containing protein" evidence="1">
    <location>
        <begin position="23"/>
        <end position="178"/>
    </location>
</feature>
<gene>
    <name evidence="3" type="ORF">GCM10011452_26310</name>
</gene>
<sequence length="178" mass="19196">MMQSAWAGLALLAMLAACQPTADIAAPEKADLSKGVIRNKSTAPKDKAGECWATDTTPAVIETVSEQVEATPAKTDASGKVVTPATYATETHQRILRDRQSIHFRTPCPEDMTPEFVASVQRALKARGFYLSAVNGRLDRATRDAIRRFQEPLGLNSSILSLAGAKTLGLVRTELDEL</sequence>
<accession>A0A918IX76</accession>
<evidence type="ECO:0000313" key="4">
    <source>
        <dbReference type="Proteomes" id="UP000628984"/>
    </source>
</evidence>
<name>A0A918IX76_9RHOB</name>
<protein>
    <recommendedName>
        <fullName evidence="2">Peptidoglycan binding-like domain-containing protein</fullName>
    </recommendedName>
</protein>
<reference evidence="3" key="1">
    <citation type="journal article" date="2014" name="Int. J. Syst. Evol. Microbiol.">
        <title>Complete genome sequence of Corynebacterium casei LMG S-19264T (=DSM 44701T), isolated from a smear-ripened cheese.</title>
        <authorList>
            <consortium name="US DOE Joint Genome Institute (JGI-PGF)"/>
            <person name="Walter F."/>
            <person name="Albersmeier A."/>
            <person name="Kalinowski J."/>
            <person name="Ruckert C."/>
        </authorList>
    </citation>
    <scope>NUCLEOTIDE SEQUENCE</scope>
    <source>
        <strain evidence="3">KCTC 23714</strain>
    </source>
</reference>
<feature type="signal peptide" evidence="1">
    <location>
        <begin position="1"/>
        <end position="22"/>
    </location>
</feature>
<evidence type="ECO:0000313" key="3">
    <source>
        <dbReference type="EMBL" id="GGW36547.1"/>
    </source>
</evidence>
<evidence type="ECO:0000256" key="1">
    <source>
        <dbReference type="SAM" id="SignalP"/>
    </source>
</evidence>